<dbReference type="Proteomes" id="UP001152795">
    <property type="component" value="Unassembled WGS sequence"/>
</dbReference>
<dbReference type="AlphaFoldDB" id="A0A6S7GID9"/>
<sequence length="125" mass="14043">MTMCSIPIVVYYGPSAINYRVTVNNMTTSASLGSGGAEDMDYDRFSRRLFYYVSGNFYSIEQDGSGLRNIGAVGNVERFTVDGRNNIIYYINTLTDTIYKLNMTNLAETNLNIRAKDIDMDSVNK</sequence>
<dbReference type="EMBL" id="CACRXK020002205">
    <property type="protein sequence ID" value="CAB3993184.1"/>
    <property type="molecule type" value="Genomic_DNA"/>
</dbReference>
<name>A0A6S7GID9_PARCT</name>
<evidence type="ECO:0000313" key="1">
    <source>
        <dbReference type="EMBL" id="CAB3993184.1"/>
    </source>
</evidence>
<accession>A0A6S7GID9</accession>
<dbReference type="SUPFAM" id="SSF63825">
    <property type="entry name" value="YWTD domain"/>
    <property type="match status" value="1"/>
</dbReference>
<gene>
    <name evidence="1" type="ORF">PACLA_8A038188</name>
</gene>
<keyword evidence="2" id="KW-1185">Reference proteome</keyword>
<proteinExistence type="predicted"/>
<comment type="caution">
    <text evidence="1">The sequence shown here is derived from an EMBL/GenBank/DDBJ whole genome shotgun (WGS) entry which is preliminary data.</text>
</comment>
<dbReference type="OrthoDB" id="5958943at2759"/>
<protein>
    <submittedName>
        <fullName evidence="1">Uncharacterized protein</fullName>
    </submittedName>
</protein>
<reference evidence="1" key="1">
    <citation type="submission" date="2020-04" db="EMBL/GenBank/DDBJ databases">
        <authorList>
            <person name="Alioto T."/>
            <person name="Alioto T."/>
            <person name="Gomez Garrido J."/>
        </authorList>
    </citation>
    <scope>NUCLEOTIDE SEQUENCE</scope>
    <source>
        <strain evidence="1">A484AB</strain>
    </source>
</reference>
<evidence type="ECO:0000313" key="2">
    <source>
        <dbReference type="Proteomes" id="UP001152795"/>
    </source>
</evidence>
<organism evidence="1 2">
    <name type="scientific">Paramuricea clavata</name>
    <name type="common">Red gorgonian</name>
    <name type="synonym">Violescent sea-whip</name>
    <dbReference type="NCBI Taxonomy" id="317549"/>
    <lineage>
        <taxon>Eukaryota</taxon>
        <taxon>Metazoa</taxon>
        <taxon>Cnidaria</taxon>
        <taxon>Anthozoa</taxon>
        <taxon>Octocorallia</taxon>
        <taxon>Malacalcyonacea</taxon>
        <taxon>Plexauridae</taxon>
        <taxon>Paramuricea</taxon>
    </lineage>
</organism>